<comment type="caution">
    <text evidence="2">The sequence shown here is derived from an EMBL/GenBank/DDBJ whole genome shotgun (WGS) entry which is preliminary data.</text>
</comment>
<dbReference type="EMBL" id="JAUZMY010000050">
    <property type="protein sequence ID" value="MEE2041439.1"/>
    <property type="molecule type" value="Genomic_DNA"/>
</dbReference>
<reference evidence="2 3" key="1">
    <citation type="submission" date="2023-08" db="EMBL/GenBank/DDBJ databases">
        <authorList>
            <person name="Girao M."/>
            <person name="Carvalho M.F."/>
        </authorList>
    </citation>
    <scope>NUCLEOTIDE SEQUENCE [LARGE SCALE GENOMIC DNA]</scope>
    <source>
        <strain evidence="2 3">CT-R113</strain>
    </source>
</reference>
<keyword evidence="3" id="KW-1185">Reference proteome</keyword>
<proteinExistence type="predicted"/>
<sequence length="69" mass="7546">MKPLNEMTTEELTAALEALDTARPRDTALRLALYLELRRAATEDWVFACGDPLDDDRGEADQPVGGGRG</sequence>
<name>A0ABU7KGT6_9ACTN</name>
<gene>
    <name evidence="2" type="ORF">Q8791_29860</name>
</gene>
<evidence type="ECO:0000256" key="1">
    <source>
        <dbReference type="SAM" id="MobiDB-lite"/>
    </source>
</evidence>
<evidence type="ECO:0000313" key="2">
    <source>
        <dbReference type="EMBL" id="MEE2041439.1"/>
    </source>
</evidence>
<feature type="region of interest" description="Disordered" evidence="1">
    <location>
        <begin position="50"/>
        <end position="69"/>
    </location>
</feature>
<evidence type="ECO:0000313" key="3">
    <source>
        <dbReference type="Proteomes" id="UP001356095"/>
    </source>
</evidence>
<accession>A0ABU7KGT6</accession>
<evidence type="ECO:0008006" key="4">
    <source>
        <dbReference type="Google" id="ProtNLM"/>
    </source>
</evidence>
<protein>
    <recommendedName>
        <fullName evidence="4">Transposase</fullName>
    </recommendedName>
</protein>
<dbReference type="RefSeq" id="WP_330095198.1">
    <property type="nucleotide sequence ID" value="NZ_JAUZMY010000050.1"/>
</dbReference>
<dbReference type="Proteomes" id="UP001356095">
    <property type="component" value="Unassembled WGS sequence"/>
</dbReference>
<organism evidence="2 3">
    <name type="scientific">Nocardiopsis codii</name>
    <dbReference type="NCBI Taxonomy" id="3065942"/>
    <lineage>
        <taxon>Bacteria</taxon>
        <taxon>Bacillati</taxon>
        <taxon>Actinomycetota</taxon>
        <taxon>Actinomycetes</taxon>
        <taxon>Streptosporangiales</taxon>
        <taxon>Nocardiopsidaceae</taxon>
        <taxon>Nocardiopsis</taxon>
    </lineage>
</organism>